<sequence>MKSMKVLETVYLIMKAAFMAFFFMYIIAVVWIIPFDILLPQHFDESIAPTTLLGRVIVGIGFLVSFLAVTLYIHQYQKDLKSLFSSSPLNWKAKLK</sequence>
<evidence type="ECO:0000313" key="2">
    <source>
        <dbReference type="EMBL" id="NGP89754.1"/>
    </source>
</evidence>
<dbReference type="EMBL" id="JAALLS010000024">
    <property type="protein sequence ID" value="NGP89754.1"/>
    <property type="molecule type" value="Genomic_DNA"/>
</dbReference>
<dbReference type="Proteomes" id="UP000479132">
    <property type="component" value="Unassembled WGS sequence"/>
</dbReference>
<feature type="transmembrane region" description="Helical" evidence="1">
    <location>
        <begin position="12"/>
        <end position="33"/>
    </location>
</feature>
<dbReference type="AlphaFoldDB" id="A0A6M1TG28"/>
<proteinExistence type="predicted"/>
<evidence type="ECO:0000256" key="1">
    <source>
        <dbReference type="SAM" id="Phobius"/>
    </source>
</evidence>
<keyword evidence="1" id="KW-1133">Transmembrane helix</keyword>
<keyword evidence="3" id="KW-1185">Reference proteome</keyword>
<feature type="transmembrane region" description="Helical" evidence="1">
    <location>
        <begin position="53"/>
        <end position="73"/>
    </location>
</feature>
<evidence type="ECO:0000313" key="3">
    <source>
        <dbReference type="Proteomes" id="UP000479132"/>
    </source>
</evidence>
<organism evidence="2 3">
    <name type="scientific">Fodinibius halophilus</name>
    <dbReference type="NCBI Taxonomy" id="1736908"/>
    <lineage>
        <taxon>Bacteria</taxon>
        <taxon>Pseudomonadati</taxon>
        <taxon>Balneolota</taxon>
        <taxon>Balneolia</taxon>
        <taxon>Balneolales</taxon>
        <taxon>Balneolaceae</taxon>
        <taxon>Fodinibius</taxon>
    </lineage>
</organism>
<comment type="caution">
    <text evidence="2">The sequence shown here is derived from an EMBL/GenBank/DDBJ whole genome shotgun (WGS) entry which is preliminary data.</text>
</comment>
<gene>
    <name evidence="2" type="ORF">G3569_15455</name>
</gene>
<accession>A0A6M1TG28</accession>
<keyword evidence="1" id="KW-0472">Membrane</keyword>
<name>A0A6M1TG28_9BACT</name>
<keyword evidence="1" id="KW-0812">Transmembrane</keyword>
<reference evidence="2 3" key="1">
    <citation type="submission" date="2020-02" db="EMBL/GenBank/DDBJ databases">
        <title>Aliifodinibius halophilus 2W32, complete genome.</title>
        <authorList>
            <person name="Li Y."/>
            <person name="Wu S."/>
        </authorList>
    </citation>
    <scope>NUCLEOTIDE SEQUENCE [LARGE SCALE GENOMIC DNA]</scope>
    <source>
        <strain evidence="2 3">2W32</strain>
    </source>
</reference>
<protein>
    <submittedName>
        <fullName evidence="2">Uncharacterized protein</fullName>
    </submittedName>
</protein>